<sequence>MNILLILIPITLILVTIGVLVFNWAVKSGQYDDLEGPAHRILYDDDRDMIPEDAKQPHQRSNPSASAEDRTTEFVDGDQTPQDDNPEKGA</sequence>
<feature type="compositionally biased region" description="Basic and acidic residues" evidence="1">
    <location>
        <begin position="45"/>
        <end position="56"/>
    </location>
</feature>
<dbReference type="AlphaFoldDB" id="A0A1I0G6P8"/>
<dbReference type="NCBIfam" id="TIGR00847">
    <property type="entry name" value="ccoS"/>
    <property type="match status" value="1"/>
</dbReference>
<accession>A0A1I0G6P8</accession>
<name>A0A1I0G6P8_9GAMM</name>
<dbReference type="Pfam" id="PF03597">
    <property type="entry name" value="FixS"/>
    <property type="match status" value="1"/>
</dbReference>
<keyword evidence="4" id="KW-1185">Reference proteome</keyword>
<evidence type="ECO:0000256" key="2">
    <source>
        <dbReference type="SAM" id="Phobius"/>
    </source>
</evidence>
<evidence type="ECO:0000313" key="3">
    <source>
        <dbReference type="EMBL" id="SET66349.1"/>
    </source>
</evidence>
<reference evidence="4" key="1">
    <citation type="submission" date="2016-10" db="EMBL/GenBank/DDBJ databases">
        <authorList>
            <person name="Varghese N."/>
            <person name="Submissions S."/>
        </authorList>
    </citation>
    <scope>NUCLEOTIDE SEQUENCE [LARGE SCALE GENOMIC DNA]</scope>
    <source>
        <strain evidence="4">CGMCC 1.6489</strain>
    </source>
</reference>
<dbReference type="Proteomes" id="UP000198762">
    <property type="component" value="Unassembled WGS sequence"/>
</dbReference>
<gene>
    <name evidence="3" type="ORF">SAMN04487962_1162</name>
</gene>
<dbReference type="STRING" id="430453.SAMN04487962_1162"/>
<feature type="region of interest" description="Disordered" evidence="1">
    <location>
        <begin position="45"/>
        <end position="90"/>
    </location>
</feature>
<dbReference type="InterPro" id="IPR004714">
    <property type="entry name" value="Cyt_oxidase_maturation_cbb3"/>
</dbReference>
<keyword evidence="2" id="KW-0812">Transmembrane</keyword>
<dbReference type="EMBL" id="FOHZ01000016">
    <property type="protein sequence ID" value="SET66349.1"/>
    <property type="molecule type" value="Genomic_DNA"/>
</dbReference>
<dbReference type="PANTHER" id="PTHR41532:SF1">
    <property type="entry name" value="FIXS PROTEIN"/>
    <property type="match status" value="1"/>
</dbReference>
<organism evidence="3 4">
    <name type="scientific">Marinobacter segnicrescens</name>
    <dbReference type="NCBI Taxonomy" id="430453"/>
    <lineage>
        <taxon>Bacteria</taxon>
        <taxon>Pseudomonadati</taxon>
        <taxon>Pseudomonadota</taxon>
        <taxon>Gammaproteobacteria</taxon>
        <taxon>Pseudomonadales</taxon>
        <taxon>Marinobacteraceae</taxon>
        <taxon>Marinobacter</taxon>
    </lineage>
</organism>
<keyword evidence="2" id="KW-0472">Membrane</keyword>
<proteinExistence type="predicted"/>
<keyword evidence="2" id="KW-1133">Transmembrane helix</keyword>
<evidence type="ECO:0000313" key="4">
    <source>
        <dbReference type="Proteomes" id="UP000198762"/>
    </source>
</evidence>
<evidence type="ECO:0000256" key="1">
    <source>
        <dbReference type="SAM" id="MobiDB-lite"/>
    </source>
</evidence>
<dbReference type="RefSeq" id="WP_091853482.1">
    <property type="nucleotide sequence ID" value="NZ_FOHZ01000016.1"/>
</dbReference>
<feature type="transmembrane region" description="Helical" evidence="2">
    <location>
        <begin position="6"/>
        <end position="26"/>
    </location>
</feature>
<dbReference type="OrthoDB" id="9802763at2"/>
<dbReference type="PANTHER" id="PTHR41532">
    <property type="entry name" value="FIXS PROTEIN"/>
    <property type="match status" value="1"/>
</dbReference>
<protein>
    <submittedName>
        <fullName evidence="3">Cytochrome oxidase maturation protein, cbb3-type</fullName>
    </submittedName>
</protein>